<comment type="caution">
    <text evidence="3">The sequence shown here is derived from an EMBL/GenBank/DDBJ whole genome shotgun (WGS) entry which is preliminary data.</text>
</comment>
<dbReference type="PANTHER" id="PTHR24177">
    <property type="entry name" value="CASKIN"/>
    <property type="match status" value="1"/>
</dbReference>
<evidence type="ECO:0000259" key="2">
    <source>
        <dbReference type="Pfam" id="PF13962"/>
    </source>
</evidence>
<accession>A0ABD3LBI6</accession>
<dbReference type="EMBL" id="JBJKBG010000003">
    <property type="protein sequence ID" value="KAL3747276.1"/>
    <property type="molecule type" value="Genomic_DNA"/>
</dbReference>
<keyword evidence="1" id="KW-1133">Transmembrane helix</keyword>
<feature type="domain" description="PGG" evidence="2">
    <location>
        <begin position="142"/>
        <end position="251"/>
    </location>
</feature>
<evidence type="ECO:0000256" key="1">
    <source>
        <dbReference type="SAM" id="Phobius"/>
    </source>
</evidence>
<proteinExistence type="predicted"/>
<organism evidence="3 4">
    <name type="scientific">Eucalyptus globulus</name>
    <name type="common">Tasmanian blue gum</name>
    <dbReference type="NCBI Taxonomy" id="34317"/>
    <lineage>
        <taxon>Eukaryota</taxon>
        <taxon>Viridiplantae</taxon>
        <taxon>Streptophyta</taxon>
        <taxon>Embryophyta</taxon>
        <taxon>Tracheophyta</taxon>
        <taxon>Spermatophyta</taxon>
        <taxon>Magnoliopsida</taxon>
        <taxon>eudicotyledons</taxon>
        <taxon>Gunneridae</taxon>
        <taxon>Pentapetalae</taxon>
        <taxon>rosids</taxon>
        <taxon>malvids</taxon>
        <taxon>Myrtales</taxon>
        <taxon>Myrtaceae</taxon>
        <taxon>Myrtoideae</taxon>
        <taxon>Eucalypteae</taxon>
        <taxon>Eucalyptus</taxon>
    </lineage>
</organism>
<feature type="transmembrane region" description="Helical" evidence="1">
    <location>
        <begin position="267"/>
        <end position="292"/>
    </location>
</feature>
<dbReference type="InterPro" id="IPR026961">
    <property type="entry name" value="PGG_dom"/>
</dbReference>
<dbReference type="PANTHER" id="PTHR24177:SF472">
    <property type="entry name" value="PGG DOMAIN-CONTAINING PROTEIN"/>
    <property type="match status" value="1"/>
</dbReference>
<protein>
    <recommendedName>
        <fullName evidence="2">PGG domain-containing protein</fullName>
    </recommendedName>
</protein>
<keyword evidence="4" id="KW-1185">Reference proteome</keyword>
<evidence type="ECO:0000313" key="4">
    <source>
        <dbReference type="Proteomes" id="UP001634007"/>
    </source>
</evidence>
<dbReference type="Pfam" id="PF13962">
    <property type="entry name" value="PGG"/>
    <property type="match status" value="1"/>
</dbReference>
<name>A0ABD3LBI6_EUCGL</name>
<dbReference type="Proteomes" id="UP001634007">
    <property type="component" value="Unassembled WGS sequence"/>
</dbReference>
<sequence>MQTPEILKLTSAIVLDAASSGISEIVKLCLMHYSELMWDEEFTKKLMEEVVRARHVELFRLMNAYNTTPKLRYEWSPEYVPAKVLENRSSPLIQSLKFKVKKDESDPSSGSLELDLTKERRGKTYWEIFVEQHKNLLKEAGQWIKDTSSSCSLVATLISTVAFAVAFTVPGSNNNTRIPIFLKKSFFMVFMVADDLALFSSITATLMFLAILTSRYAVKDFLHSLPRKMVLGLTFLSLSLSLSLSLAFMLVAFGSALTILLSKRWKWIYIPITLLDAIPIISFTILQLPLYVEMVESTYWPKLYRPMKTWK</sequence>
<feature type="transmembrane region" description="Helical" evidence="1">
    <location>
        <begin position="151"/>
        <end position="169"/>
    </location>
</feature>
<gene>
    <name evidence="3" type="ORF">ACJRO7_016111</name>
</gene>
<keyword evidence="1" id="KW-0812">Transmembrane</keyword>
<evidence type="ECO:0000313" key="3">
    <source>
        <dbReference type="EMBL" id="KAL3747276.1"/>
    </source>
</evidence>
<feature type="transmembrane region" description="Helical" evidence="1">
    <location>
        <begin position="196"/>
        <end position="218"/>
    </location>
</feature>
<keyword evidence="1" id="KW-0472">Membrane</keyword>
<dbReference type="AlphaFoldDB" id="A0ABD3LBI6"/>
<reference evidence="3 4" key="1">
    <citation type="submission" date="2024-11" db="EMBL/GenBank/DDBJ databases">
        <title>Chromosome-level genome assembly of Eucalyptus globulus Labill. provides insights into its genome evolution.</title>
        <authorList>
            <person name="Li X."/>
        </authorList>
    </citation>
    <scope>NUCLEOTIDE SEQUENCE [LARGE SCALE GENOMIC DNA]</scope>
    <source>
        <strain evidence="3">CL2024</strain>
        <tissue evidence="3">Fresh tender leaves</tissue>
    </source>
</reference>
<feature type="transmembrane region" description="Helical" evidence="1">
    <location>
        <begin position="230"/>
        <end position="261"/>
    </location>
</feature>